<dbReference type="Pfam" id="PF12796">
    <property type="entry name" value="Ank_2"/>
    <property type="match status" value="1"/>
</dbReference>
<gene>
    <name evidence="4" type="ORF">PG997_008790</name>
</gene>
<dbReference type="SMART" id="SM00248">
    <property type="entry name" value="ANK"/>
    <property type="match status" value="7"/>
</dbReference>
<reference evidence="4 5" key="1">
    <citation type="submission" date="2023-01" db="EMBL/GenBank/DDBJ databases">
        <title>Analysis of 21 Apiospora genomes using comparative genomics revels a genus with tremendous synthesis potential of carbohydrate active enzymes and secondary metabolites.</title>
        <authorList>
            <person name="Sorensen T."/>
        </authorList>
    </citation>
    <scope>NUCLEOTIDE SEQUENCE [LARGE SCALE GENOMIC DNA]</scope>
    <source>
        <strain evidence="4 5">CBS 114990</strain>
    </source>
</reference>
<evidence type="ECO:0000313" key="4">
    <source>
        <dbReference type="EMBL" id="KAK8080972.1"/>
    </source>
</evidence>
<dbReference type="Proteomes" id="UP001433268">
    <property type="component" value="Unassembled WGS sequence"/>
</dbReference>
<organism evidence="4 5">
    <name type="scientific">Apiospora hydei</name>
    <dbReference type="NCBI Taxonomy" id="1337664"/>
    <lineage>
        <taxon>Eukaryota</taxon>
        <taxon>Fungi</taxon>
        <taxon>Dikarya</taxon>
        <taxon>Ascomycota</taxon>
        <taxon>Pezizomycotina</taxon>
        <taxon>Sordariomycetes</taxon>
        <taxon>Xylariomycetidae</taxon>
        <taxon>Amphisphaeriales</taxon>
        <taxon>Apiosporaceae</taxon>
        <taxon>Apiospora</taxon>
    </lineage>
</organism>
<feature type="repeat" description="ANK" evidence="3">
    <location>
        <begin position="619"/>
        <end position="651"/>
    </location>
</feature>
<dbReference type="EMBL" id="JAQQWN010000006">
    <property type="protein sequence ID" value="KAK8080972.1"/>
    <property type="molecule type" value="Genomic_DNA"/>
</dbReference>
<dbReference type="GeneID" id="92046165"/>
<dbReference type="InterPro" id="IPR036770">
    <property type="entry name" value="Ankyrin_rpt-contain_sf"/>
</dbReference>
<keyword evidence="2 3" id="KW-0040">ANK repeat</keyword>
<proteinExistence type="predicted"/>
<name>A0ABR1WBU9_9PEZI</name>
<keyword evidence="5" id="KW-1185">Reference proteome</keyword>
<protein>
    <recommendedName>
        <fullName evidence="6">Ankyrin</fullName>
    </recommendedName>
</protein>
<accession>A0ABR1WBU9</accession>
<dbReference type="RefSeq" id="XP_066668447.1">
    <property type="nucleotide sequence ID" value="XM_066813105.1"/>
</dbReference>
<dbReference type="PROSITE" id="PS50088">
    <property type="entry name" value="ANK_REPEAT"/>
    <property type="match status" value="2"/>
</dbReference>
<evidence type="ECO:0000256" key="1">
    <source>
        <dbReference type="ARBA" id="ARBA00022737"/>
    </source>
</evidence>
<evidence type="ECO:0000256" key="2">
    <source>
        <dbReference type="ARBA" id="ARBA00023043"/>
    </source>
</evidence>
<feature type="repeat" description="ANK" evidence="3">
    <location>
        <begin position="685"/>
        <end position="717"/>
    </location>
</feature>
<dbReference type="PANTHER" id="PTHR24198">
    <property type="entry name" value="ANKYRIN REPEAT AND PROTEIN KINASE DOMAIN-CONTAINING PROTEIN"/>
    <property type="match status" value="1"/>
</dbReference>
<evidence type="ECO:0000256" key="3">
    <source>
        <dbReference type="PROSITE-ProRule" id="PRU00023"/>
    </source>
</evidence>
<sequence length="811" mass="91357">MRPSSIVASQPVTGPRIFGINASIEVLEAACVHISNNNYPLGRRYIRPIENWVAQVADPMLLQQFFSLKHPTVAAVWERIYEYSVWRNKNASKVLMEVALRIRRGNWLRTHSAVHLRGAIIRADEDTTDRIMELWRTFIGHTEPPKLSGSFEIGDTAILALSNDNLLASMKLMMRQAARHGTNHQDLDDALGRLIFESRGWDVDILQWILHVGVTTNPVVSSWIPPSAQLLPSNWVLFCGPSSFPWTDLQAFFQKLGHGRRPFCSILVKTFVPIWGCVVAAKSGQKSLQQFMRSLHDTTPQEKCVDPEVKLLPRIEWDMHVATKWKNEKGMCYLDLLSQAARKGNLDMLAFLLSYGIWELRHIVGALVAASHAWRPNYMNDYQPALEHEKRISTVALLLDVDLKGIWDEASARRVIPCQECILEHCQERIDHQISSSAEPCAVLYRLFPYDALRKAIRYGFSFDTIEYLVAMGEKVHSERDESGNTMLIDALLSNSRDRYQVVQFLLRRGADPRINGVDMTVLEATLKNIVKFVDPNYFAIRSIEPASGRLDKDEERKVSLGLVNELYDLGSPIDQDPLHQKPRSKPLLVLLIECGAELSLIRQVVTAGANINEKCEDNVTTPLASAIYEDQLEVAEWLLAQGADANLFSCRSIFDRACHMGASFVQLLIEKGADVELPCERHSYALAPLHSAISRGYMDVVVMLLAHGVQINFPRPLFINSPEQYYAVDYAAFYGKLDVLKLLVESGGTSIHPGVSGFDKAFYCGYICGHIGVLTFLEQHTGWSTSTVVSSLKVKGVSRTLGWEWNDRLD</sequence>
<dbReference type="PROSITE" id="PS50297">
    <property type="entry name" value="ANK_REP_REGION"/>
    <property type="match status" value="1"/>
</dbReference>
<evidence type="ECO:0008006" key="6">
    <source>
        <dbReference type="Google" id="ProtNLM"/>
    </source>
</evidence>
<dbReference type="PANTHER" id="PTHR24198:SF165">
    <property type="entry name" value="ANKYRIN REPEAT-CONTAINING PROTEIN-RELATED"/>
    <property type="match status" value="1"/>
</dbReference>
<comment type="caution">
    <text evidence="4">The sequence shown here is derived from an EMBL/GenBank/DDBJ whole genome shotgun (WGS) entry which is preliminary data.</text>
</comment>
<evidence type="ECO:0000313" key="5">
    <source>
        <dbReference type="Proteomes" id="UP001433268"/>
    </source>
</evidence>
<dbReference type="Gene3D" id="1.25.40.20">
    <property type="entry name" value="Ankyrin repeat-containing domain"/>
    <property type="match status" value="2"/>
</dbReference>
<dbReference type="InterPro" id="IPR002110">
    <property type="entry name" value="Ankyrin_rpt"/>
</dbReference>
<keyword evidence="1" id="KW-0677">Repeat</keyword>
<dbReference type="SUPFAM" id="SSF48403">
    <property type="entry name" value="Ankyrin repeat"/>
    <property type="match status" value="2"/>
</dbReference>